<accession>A0ABS0YNP4</accession>
<comment type="caution">
    <text evidence="2">The sequence shown here is derived from an EMBL/GenBank/DDBJ whole genome shotgun (WGS) entry which is preliminary data.</text>
</comment>
<protein>
    <recommendedName>
        <fullName evidence="4">Menaquinol oxidoreductase</fullName>
    </recommendedName>
</protein>
<keyword evidence="3" id="KW-1185">Reference proteome</keyword>
<keyword evidence="1" id="KW-0812">Transmembrane</keyword>
<proteinExistence type="predicted"/>
<organism evidence="2 3">
    <name type="scientific">Geomonas propionica</name>
    <dbReference type="NCBI Taxonomy" id="2798582"/>
    <lineage>
        <taxon>Bacteria</taxon>
        <taxon>Pseudomonadati</taxon>
        <taxon>Thermodesulfobacteriota</taxon>
        <taxon>Desulfuromonadia</taxon>
        <taxon>Geobacterales</taxon>
        <taxon>Geobacteraceae</taxon>
        <taxon>Geomonas</taxon>
    </lineage>
</organism>
<gene>
    <name evidence="2" type="ORF">JFN90_05595</name>
</gene>
<name>A0ABS0YNP4_9BACT</name>
<feature type="transmembrane region" description="Helical" evidence="1">
    <location>
        <begin position="143"/>
        <end position="167"/>
    </location>
</feature>
<reference evidence="2 3" key="1">
    <citation type="submission" date="2020-12" db="EMBL/GenBank/DDBJ databases">
        <title>Geomonas sp. Red259, isolated from paddy soil.</title>
        <authorList>
            <person name="Xu Z."/>
            <person name="Zhang Z."/>
            <person name="Masuda Y."/>
            <person name="Itoh H."/>
            <person name="Senoo K."/>
        </authorList>
    </citation>
    <scope>NUCLEOTIDE SEQUENCE [LARGE SCALE GENOMIC DNA]</scope>
    <source>
        <strain evidence="2 3">Red259</strain>
    </source>
</reference>
<keyword evidence="1" id="KW-1133">Transmembrane helix</keyword>
<evidence type="ECO:0008006" key="4">
    <source>
        <dbReference type="Google" id="ProtNLM"/>
    </source>
</evidence>
<dbReference type="RefSeq" id="WP_199394116.1">
    <property type="nucleotide sequence ID" value="NZ_JAEMHK010000003.1"/>
</dbReference>
<feature type="transmembrane region" description="Helical" evidence="1">
    <location>
        <begin position="91"/>
        <end position="109"/>
    </location>
</feature>
<dbReference type="Proteomes" id="UP000641025">
    <property type="component" value="Unassembled WGS sequence"/>
</dbReference>
<evidence type="ECO:0000313" key="3">
    <source>
        <dbReference type="Proteomes" id="UP000641025"/>
    </source>
</evidence>
<dbReference type="EMBL" id="JAEMHK010000003">
    <property type="protein sequence ID" value="MBJ6799606.1"/>
    <property type="molecule type" value="Genomic_DNA"/>
</dbReference>
<feature type="transmembrane region" description="Helical" evidence="1">
    <location>
        <begin position="121"/>
        <end position="137"/>
    </location>
</feature>
<feature type="transmembrane region" description="Helical" evidence="1">
    <location>
        <begin position="50"/>
        <end position="71"/>
    </location>
</feature>
<evidence type="ECO:0000313" key="2">
    <source>
        <dbReference type="EMBL" id="MBJ6799606.1"/>
    </source>
</evidence>
<evidence type="ECO:0000256" key="1">
    <source>
        <dbReference type="SAM" id="Phobius"/>
    </source>
</evidence>
<sequence>MSGHHLIEQIVKAKPIRETALVATGSERSWSREQVAKNVEQLHVLSRRGLWGMVLFLGLSAAALALSQGGVPSVAQAELEGIIGPLPSIDLLNLVLGVSWLSALVLIVGRRGSDGRPGYRWHNVGLPAVFYPLYVFCDTTGTYFPVVFLAGLALLLLEHSFVVCYTAKAIKEETARLERLRD</sequence>
<keyword evidence="1" id="KW-0472">Membrane</keyword>